<sequence>MNALARRLAGAAAGAVLLAMSAAPAWAADEITIDHVETDGGSVNLLVSTDGLPEGTVVDPSQVYVELNGSTVEATAKLVDDGDIERSTVIVLDASNSMKGQGKFAAATTAITAFLDSAPDDVAIGLVAFAGEVTTTLSPTIDHAAVRDALADVTLGKGTNVYDAIVEGVKLLDQPGARNLLVLSDGADTGSDMTLDVATIAAQEADVVVDVVSLVQGAKSDELSTVATETNGSIIPADPTALTSVFNERADALAQQLLVSFEAPAGSGADANLDVVIKADGTDYHDTAFATLGPGFDVPDVVKSGKSLIGNTGMLIGAGALAIGLFGLLATAFISAGDNRSQSVRQLEAYFNGAGGAQDGKKKRKATNTADLKGSAVSVANKFVSADLETRISQRLSGAGSPLTASEWVLVHVGVVFASGVVGILMGGIALSFFFVILGAIVPWFYLKFRHGRRLSKFNGQLAQTLGLMAGGLQAGLSLPQAVDTVVREGHEPMAGELRRALVEQRLGVDITEALDGVAERMESDDFSWVVMAVRIQREVGGNLAEILHTVADTLREREYLRRQVKALSAEGRLSGYILTGLPPLIFFYMTFANPEYVALLYTTVPGYIILALALFLLGLGSFAMAKLATVEV</sequence>
<reference evidence="10" key="1">
    <citation type="submission" date="2016-10" db="EMBL/GenBank/DDBJ databases">
        <authorList>
            <person name="Varghese N."/>
            <person name="Submissions S."/>
        </authorList>
    </citation>
    <scope>NUCLEOTIDE SEQUENCE [LARGE SCALE GENOMIC DNA]</scope>
    <source>
        <strain evidence="10">DSM 22017</strain>
    </source>
</reference>
<dbReference type="InterPro" id="IPR042094">
    <property type="entry name" value="T2SS_GspF_sf"/>
</dbReference>
<gene>
    <name evidence="9" type="ORF">SAMN04489844_4231</name>
</gene>
<dbReference type="InterPro" id="IPR002035">
    <property type="entry name" value="VWF_A"/>
</dbReference>
<proteinExistence type="predicted"/>
<keyword evidence="4 6" id="KW-1133">Transmembrane helix</keyword>
<feature type="transmembrane region" description="Helical" evidence="6">
    <location>
        <begin position="314"/>
        <end position="336"/>
    </location>
</feature>
<feature type="transmembrane region" description="Helical" evidence="6">
    <location>
        <begin position="399"/>
        <end position="418"/>
    </location>
</feature>
<dbReference type="PANTHER" id="PTHR35007:SF1">
    <property type="entry name" value="PILUS ASSEMBLY PROTEIN"/>
    <property type="match status" value="1"/>
</dbReference>
<dbReference type="RefSeq" id="WP_090971795.1">
    <property type="nucleotide sequence ID" value="NZ_FNRT01000002.1"/>
</dbReference>
<dbReference type="EMBL" id="FNRT01000002">
    <property type="protein sequence ID" value="SED34930.1"/>
    <property type="molecule type" value="Genomic_DNA"/>
</dbReference>
<feature type="signal peptide" evidence="7">
    <location>
        <begin position="1"/>
        <end position="27"/>
    </location>
</feature>
<keyword evidence="2" id="KW-1003">Cell membrane</keyword>
<evidence type="ECO:0000256" key="5">
    <source>
        <dbReference type="ARBA" id="ARBA00023136"/>
    </source>
</evidence>
<dbReference type="SMART" id="SM00327">
    <property type="entry name" value="VWA"/>
    <property type="match status" value="1"/>
</dbReference>
<dbReference type="InterPro" id="IPR018076">
    <property type="entry name" value="T2SS_GspF_dom"/>
</dbReference>
<evidence type="ECO:0000256" key="6">
    <source>
        <dbReference type="SAM" id="Phobius"/>
    </source>
</evidence>
<evidence type="ECO:0000259" key="8">
    <source>
        <dbReference type="PROSITE" id="PS50234"/>
    </source>
</evidence>
<dbReference type="Pfam" id="PF13519">
    <property type="entry name" value="VWA_2"/>
    <property type="match status" value="1"/>
</dbReference>
<evidence type="ECO:0000256" key="3">
    <source>
        <dbReference type="ARBA" id="ARBA00022692"/>
    </source>
</evidence>
<comment type="subcellular location">
    <subcellularLocation>
        <location evidence="1">Cell membrane</location>
        <topology evidence="1">Multi-pass membrane protein</topology>
    </subcellularLocation>
</comment>
<protein>
    <submittedName>
        <fullName evidence="9">Tight adherence protein B</fullName>
    </submittedName>
</protein>
<evidence type="ECO:0000256" key="7">
    <source>
        <dbReference type="SAM" id="SignalP"/>
    </source>
</evidence>
<evidence type="ECO:0000256" key="1">
    <source>
        <dbReference type="ARBA" id="ARBA00004651"/>
    </source>
</evidence>
<accession>A0A1H5A014</accession>
<dbReference type="Pfam" id="PF00482">
    <property type="entry name" value="T2SSF"/>
    <property type="match status" value="1"/>
</dbReference>
<dbReference type="Gene3D" id="1.20.81.30">
    <property type="entry name" value="Type II secretion system (T2SS), domain F"/>
    <property type="match status" value="1"/>
</dbReference>
<dbReference type="GO" id="GO:0005886">
    <property type="term" value="C:plasma membrane"/>
    <property type="evidence" value="ECO:0007669"/>
    <property type="project" value="UniProtKB-SubCell"/>
</dbReference>
<dbReference type="STRING" id="402596.SAMN04489844_4231"/>
<keyword evidence="7" id="KW-0732">Signal</keyword>
<dbReference type="SUPFAM" id="SSF53300">
    <property type="entry name" value="vWA-like"/>
    <property type="match status" value="1"/>
</dbReference>
<dbReference type="OrthoDB" id="597333at2"/>
<keyword evidence="5 6" id="KW-0472">Membrane</keyword>
<organism evidence="9 10">
    <name type="scientific">Nocardioides exalbidus</name>
    <dbReference type="NCBI Taxonomy" id="402596"/>
    <lineage>
        <taxon>Bacteria</taxon>
        <taxon>Bacillati</taxon>
        <taxon>Actinomycetota</taxon>
        <taxon>Actinomycetes</taxon>
        <taxon>Propionibacteriales</taxon>
        <taxon>Nocardioidaceae</taxon>
        <taxon>Nocardioides</taxon>
    </lineage>
</organism>
<evidence type="ECO:0000256" key="4">
    <source>
        <dbReference type="ARBA" id="ARBA00022989"/>
    </source>
</evidence>
<feature type="transmembrane region" description="Helical" evidence="6">
    <location>
        <begin position="574"/>
        <end position="593"/>
    </location>
</feature>
<dbReference type="InterPro" id="IPR036465">
    <property type="entry name" value="vWFA_dom_sf"/>
</dbReference>
<keyword evidence="10" id="KW-1185">Reference proteome</keyword>
<name>A0A1H5A014_9ACTN</name>
<dbReference type="PROSITE" id="PS50234">
    <property type="entry name" value="VWFA"/>
    <property type="match status" value="1"/>
</dbReference>
<evidence type="ECO:0000256" key="2">
    <source>
        <dbReference type="ARBA" id="ARBA00022475"/>
    </source>
</evidence>
<keyword evidence="3 6" id="KW-0812">Transmembrane</keyword>
<feature type="transmembrane region" description="Helical" evidence="6">
    <location>
        <begin position="424"/>
        <end position="447"/>
    </location>
</feature>
<feature type="domain" description="VWFA" evidence="8">
    <location>
        <begin position="87"/>
        <end position="257"/>
    </location>
</feature>
<dbReference type="Proteomes" id="UP000198742">
    <property type="component" value="Unassembled WGS sequence"/>
</dbReference>
<dbReference type="Gene3D" id="3.40.50.410">
    <property type="entry name" value="von Willebrand factor, type A domain"/>
    <property type="match status" value="1"/>
</dbReference>
<feature type="transmembrane region" description="Helical" evidence="6">
    <location>
        <begin position="605"/>
        <end position="626"/>
    </location>
</feature>
<feature type="chain" id="PRO_5011748468" evidence="7">
    <location>
        <begin position="28"/>
        <end position="633"/>
    </location>
</feature>
<evidence type="ECO:0000313" key="10">
    <source>
        <dbReference type="Proteomes" id="UP000198742"/>
    </source>
</evidence>
<evidence type="ECO:0000313" key="9">
    <source>
        <dbReference type="EMBL" id="SED34930.1"/>
    </source>
</evidence>
<dbReference type="AlphaFoldDB" id="A0A1H5A014"/>
<dbReference type="PANTHER" id="PTHR35007">
    <property type="entry name" value="INTEGRAL MEMBRANE PROTEIN-RELATED"/>
    <property type="match status" value="1"/>
</dbReference>